<evidence type="ECO:0000313" key="1">
    <source>
        <dbReference type="EMBL" id="KKZ14089.1"/>
    </source>
</evidence>
<sequence>MSIPTRRAATALSIGVVAVKQFPRPAAVLALGSAVNPDIQPGPVNIAALWPAGSFPWANSPLASF</sequence>
<proteinExistence type="predicted"/>
<accession>A0A0G8AXL8</accession>
<gene>
    <name evidence="1" type="ORF">TQ37_02215</name>
</gene>
<organism evidence="1 2">
    <name type="scientific">Candidatus Synechococcus spongiarum 15L</name>
    <dbReference type="NCBI Taxonomy" id="1608419"/>
    <lineage>
        <taxon>Bacteria</taxon>
        <taxon>Bacillati</taxon>
        <taxon>Cyanobacteriota</taxon>
        <taxon>Cyanophyceae</taxon>
        <taxon>Synechococcales</taxon>
        <taxon>Synechococcaceae</taxon>
        <taxon>Synechococcus</taxon>
    </lineage>
</organism>
<dbReference type="PATRIC" id="fig|1608419.3.peg.1835"/>
<name>A0A0G8AXL8_9SYNE</name>
<comment type="caution">
    <text evidence="1">The sequence shown here is derived from an EMBL/GenBank/DDBJ whole genome shotgun (WGS) entry which is preliminary data.</text>
</comment>
<reference evidence="1 2" key="2">
    <citation type="submission" date="2015-05" db="EMBL/GenBank/DDBJ databases">
        <title>Lifestyle Evolution in Cyanobacterial Symbionts of Sponges.</title>
        <authorList>
            <person name="Burgsdorf I."/>
            <person name="Slaby B.M."/>
            <person name="Handley K.M."/>
            <person name="Haber M."/>
            <person name="Blom J."/>
            <person name="Marshall C.W."/>
            <person name="Gilbert J.A."/>
            <person name="Hentschel U."/>
            <person name="Steindler L."/>
        </authorList>
    </citation>
    <scope>NUCLEOTIDE SEQUENCE [LARGE SCALE GENOMIC DNA]</scope>
    <source>
        <strain evidence="1">15L</strain>
    </source>
</reference>
<reference evidence="1 2" key="1">
    <citation type="submission" date="2015-02" db="EMBL/GenBank/DDBJ databases">
        <authorList>
            <person name="Slaby B."/>
            <person name="Hentschel U."/>
        </authorList>
    </citation>
    <scope>NUCLEOTIDE SEQUENCE [LARGE SCALE GENOMIC DNA]</scope>
    <source>
        <strain evidence="1">15L</strain>
    </source>
</reference>
<evidence type="ECO:0000313" key="2">
    <source>
        <dbReference type="Proteomes" id="UP000035037"/>
    </source>
</evidence>
<dbReference type="AlphaFoldDB" id="A0A0G8AXL8"/>
<dbReference type="Proteomes" id="UP000035037">
    <property type="component" value="Unassembled WGS sequence"/>
</dbReference>
<protein>
    <submittedName>
        <fullName evidence="1">Uncharacterized protein</fullName>
    </submittedName>
</protein>
<dbReference type="EMBL" id="JYFQ01000050">
    <property type="protein sequence ID" value="KKZ14089.1"/>
    <property type="molecule type" value="Genomic_DNA"/>
</dbReference>